<accession>A0AAV4RFU8</accession>
<name>A0AAV4RFU8_CAEEX</name>
<evidence type="ECO:0000313" key="2">
    <source>
        <dbReference type="Proteomes" id="UP001054945"/>
    </source>
</evidence>
<proteinExistence type="predicted"/>
<protein>
    <submittedName>
        <fullName evidence="1">Uncharacterized protein</fullName>
    </submittedName>
</protein>
<evidence type="ECO:0000313" key="1">
    <source>
        <dbReference type="EMBL" id="GIY19874.1"/>
    </source>
</evidence>
<gene>
    <name evidence="1" type="ORF">CEXT_604441</name>
</gene>
<dbReference type="AlphaFoldDB" id="A0AAV4RFU8"/>
<sequence length="118" mass="12972">MVCLGNSSWQEYPKISPATSCGTVQMKKSINPWTTHDVDIVNSSLLKEEYPKCVPQHPVVPCRCTPVIWCVAFKPVADNNRSGSIPPSALGSHGDFERILFGSKDCDCLLSYPETMLA</sequence>
<reference evidence="1 2" key="1">
    <citation type="submission" date="2021-06" db="EMBL/GenBank/DDBJ databases">
        <title>Caerostris extrusa draft genome.</title>
        <authorList>
            <person name="Kono N."/>
            <person name="Arakawa K."/>
        </authorList>
    </citation>
    <scope>NUCLEOTIDE SEQUENCE [LARGE SCALE GENOMIC DNA]</scope>
</reference>
<dbReference type="EMBL" id="BPLR01007802">
    <property type="protein sequence ID" value="GIY19874.1"/>
    <property type="molecule type" value="Genomic_DNA"/>
</dbReference>
<keyword evidence="2" id="KW-1185">Reference proteome</keyword>
<comment type="caution">
    <text evidence="1">The sequence shown here is derived from an EMBL/GenBank/DDBJ whole genome shotgun (WGS) entry which is preliminary data.</text>
</comment>
<organism evidence="1 2">
    <name type="scientific">Caerostris extrusa</name>
    <name type="common">Bark spider</name>
    <name type="synonym">Caerostris bankana</name>
    <dbReference type="NCBI Taxonomy" id="172846"/>
    <lineage>
        <taxon>Eukaryota</taxon>
        <taxon>Metazoa</taxon>
        <taxon>Ecdysozoa</taxon>
        <taxon>Arthropoda</taxon>
        <taxon>Chelicerata</taxon>
        <taxon>Arachnida</taxon>
        <taxon>Araneae</taxon>
        <taxon>Araneomorphae</taxon>
        <taxon>Entelegynae</taxon>
        <taxon>Araneoidea</taxon>
        <taxon>Araneidae</taxon>
        <taxon>Caerostris</taxon>
    </lineage>
</organism>
<dbReference type="Proteomes" id="UP001054945">
    <property type="component" value="Unassembled WGS sequence"/>
</dbReference>